<protein>
    <submittedName>
        <fullName evidence="2">Uncharacterized protein</fullName>
    </submittedName>
</protein>
<evidence type="ECO:0000313" key="3">
    <source>
        <dbReference type="Proteomes" id="UP000662088"/>
    </source>
</evidence>
<dbReference type="Proteomes" id="UP000662088">
    <property type="component" value="Unassembled WGS sequence"/>
</dbReference>
<evidence type="ECO:0000313" key="2">
    <source>
        <dbReference type="EMBL" id="MBC5640186.1"/>
    </source>
</evidence>
<keyword evidence="1" id="KW-1133">Transmembrane helix</keyword>
<keyword evidence="3" id="KW-1185">Reference proteome</keyword>
<dbReference type="EMBL" id="JACOOQ010000010">
    <property type="protein sequence ID" value="MBC5640186.1"/>
    <property type="molecule type" value="Genomic_DNA"/>
</dbReference>
<reference evidence="2" key="1">
    <citation type="submission" date="2020-08" db="EMBL/GenBank/DDBJ databases">
        <title>Genome public.</title>
        <authorList>
            <person name="Liu C."/>
            <person name="Sun Q."/>
        </authorList>
    </citation>
    <scope>NUCLEOTIDE SEQUENCE</scope>
    <source>
        <strain evidence="2">NSJ-42</strain>
    </source>
</reference>
<accession>A0A8I0A937</accession>
<dbReference type="AlphaFoldDB" id="A0A8I0A937"/>
<comment type="caution">
    <text evidence="2">The sequence shown here is derived from an EMBL/GenBank/DDBJ whole genome shotgun (WGS) entry which is preliminary data.</text>
</comment>
<dbReference type="RefSeq" id="WP_022212619.1">
    <property type="nucleotide sequence ID" value="NZ_JACOOQ010000010.1"/>
</dbReference>
<feature type="transmembrane region" description="Helical" evidence="1">
    <location>
        <begin position="7"/>
        <end position="26"/>
    </location>
</feature>
<proteinExistence type="predicted"/>
<keyword evidence="1" id="KW-0812">Transmembrane</keyword>
<organism evidence="2 3">
    <name type="scientific">Clostridium lentum</name>
    <dbReference type="NCBI Taxonomy" id="2763037"/>
    <lineage>
        <taxon>Bacteria</taxon>
        <taxon>Bacillati</taxon>
        <taxon>Bacillota</taxon>
        <taxon>Clostridia</taxon>
        <taxon>Eubacteriales</taxon>
        <taxon>Clostridiaceae</taxon>
        <taxon>Clostridium</taxon>
    </lineage>
</organism>
<keyword evidence="1" id="KW-0472">Membrane</keyword>
<sequence>MKKEIKELILMVITVIFTIIQLIFFLQNTLTANKETTQLTNISETKNEDVKFSTINDELKALENGIISDINDSGDSWKVKIILDGNKEEILNSLNKLNNMEKYTINEYNIDGNKGYFAVKLYLNRRK</sequence>
<name>A0A8I0A937_9CLOT</name>
<gene>
    <name evidence="2" type="ORF">H8R92_07025</name>
</gene>
<evidence type="ECO:0000256" key="1">
    <source>
        <dbReference type="SAM" id="Phobius"/>
    </source>
</evidence>